<keyword evidence="5" id="KW-1185">Reference proteome</keyword>
<dbReference type="Pfam" id="PF00583">
    <property type="entry name" value="Acetyltransf_1"/>
    <property type="match status" value="1"/>
</dbReference>
<dbReference type="PANTHER" id="PTHR43420">
    <property type="entry name" value="ACETYLTRANSFERASE"/>
    <property type="match status" value="1"/>
</dbReference>
<dbReference type="InterPro" id="IPR016181">
    <property type="entry name" value="Acyl_CoA_acyltransferase"/>
</dbReference>
<name>A0ABQ2NCX7_9ACTN</name>
<gene>
    <name evidence="4" type="ORF">GCM10011584_20840</name>
</gene>
<protein>
    <recommendedName>
        <fullName evidence="3">N-acetyltransferase domain-containing protein</fullName>
    </recommendedName>
</protein>
<reference evidence="5" key="1">
    <citation type="journal article" date="2019" name="Int. J. Syst. Evol. Microbiol.">
        <title>The Global Catalogue of Microorganisms (GCM) 10K type strain sequencing project: providing services to taxonomists for standard genome sequencing and annotation.</title>
        <authorList>
            <consortium name="The Broad Institute Genomics Platform"/>
            <consortium name="The Broad Institute Genome Sequencing Center for Infectious Disease"/>
            <person name="Wu L."/>
            <person name="Ma J."/>
        </authorList>
    </citation>
    <scope>NUCLEOTIDE SEQUENCE [LARGE SCALE GENOMIC DNA]</scope>
    <source>
        <strain evidence="5">CGMCC 4.7371</strain>
    </source>
</reference>
<dbReference type="Proteomes" id="UP000655410">
    <property type="component" value="Unassembled WGS sequence"/>
</dbReference>
<evidence type="ECO:0000256" key="1">
    <source>
        <dbReference type="ARBA" id="ARBA00022679"/>
    </source>
</evidence>
<sequence>MTDPLPPAAAGAADVVLRPAVAADAASIAALEVVLFGADAWSVDQVVEELTGYGRRGWVVETAPSGSSTDLGSIQIESADEAPRDGERHGGAAPLHEPSSRGYVIMRTVGDVSDLQRIAVAPNLQRAGLAARLLAAARAGVREEGAERILLEVAEDNAAARAFYAREGFVEIDRRPRYYRHEVDALVLQLELAQ</sequence>
<dbReference type="InterPro" id="IPR050680">
    <property type="entry name" value="YpeA/RimI_acetyltransf"/>
</dbReference>
<dbReference type="Gene3D" id="3.40.630.30">
    <property type="match status" value="1"/>
</dbReference>
<accession>A0ABQ2NCX7</accession>
<dbReference type="PANTHER" id="PTHR43420:SF12">
    <property type="entry name" value="N-ACETYLTRANSFERASE DOMAIN-CONTAINING PROTEIN"/>
    <property type="match status" value="1"/>
</dbReference>
<dbReference type="InterPro" id="IPR000182">
    <property type="entry name" value="GNAT_dom"/>
</dbReference>
<comment type="caution">
    <text evidence="4">The sequence shown here is derived from an EMBL/GenBank/DDBJ whole genome shotgun (WGS) entry which is preliminary data.</text>
</comment>
<evidence type="ECO:0000313" key="4">
    <source>
        <dbReference type="EMBL" id="GGO90014.1"/>
    </source>
</evidence>
<organism evidence="4 5">
    <name type="scientific">Nocardioides phosphati</name>
    <dbReference type="NCBI Taxonomy" id="1867775"/>
    <lineage>
        <taxon>Bacteria</taxon>
        <taxon>Bacillati</taxon>
        <taxon>Actinomycetota</taxon>
        <taxon>Actinomycetes</taxon>
        <taxon>Propionibacteriales</taxon>
        <taxon>Nocardioidaceae</taxon>
        <taxon>Nocardioides</taxon>
    </lineage>
</organism>
<proteinExistence type="predicted"/>
<dbReference type="PROSITE" id="PS51186">
    <property type="entry name" value="GNAT"/>
    <property type="match status" value="1"/>
</dbReference>
<dbReference type="EMBL" id="BMNI01000004">
    <property type="protein sequence ID" value="GGO90014.1"/>
    <property type="molecule type" value="Genomic_DNA"/>
</dbReference>
<evidence type="ECO:0000259" key="3">
    <source>
        <dbReference type="PROSITE" id="PS51186"/>
    </source>
</evidence>
<dbReference type="RefSeq" id="WP_229662789.1">
    <property type="nucleotide sequence ID" value="NZ_BMNI01000004.1"/>
</dbReference>
<keyword evidence="1" id="KW-0808">Transferase</keyword>
<evidence type="ECO:0000313" key="5">
    <source>
        <dbReference type="Proteomes" id="UP000655410"/>
    </source>
</evidence>
<keyword evidence="2" id="KW-0012">Acyltransferase</keyword>
<feature type="domain" description="N-acetyltransferase" evidence="3">
    <location>
        <begin position="15"/>
        <end position="193"/>
    </location>
</feature>
<dbReference type="SUPFAM" id="SSF55729">
    <property type="entry name" value="Acyl-CoA N-acyltransferases (Nat)"/>
    <property type="match status" value="1"/>
</dbReference>
<evidence type="ECO:0000256" key="2">
    <source>
        <dbReference type="ARBA" id="ARBA00023315"/>
    </source>
</evidence>